<dbReference type="SUPFAM" id="SSF64397">
    <property type="entry name" value="Hsp33 domain"/>
    <property type="match status" value="1"/>
</dbReference>
<keyword evidence="5 6" id="KW-0676">Redox-active center</keyword>
<sequence length="280" mass="31177">MTYLADQLLRYTFTDQDVRGELVQLTSSYQKLIQGHDYPPAVQRLLGEMLAVTSLLTATLKFEGHINLQLQGSGALNYVAINGDHLQQLRGVARVRGELPSEKLSEMLGKGQLLITITPLNGERYQGVVAAEGDSLAAMVENYFAQSEQLHTRLWLHSDSEHAAGMMLQVLPAAGKDLTAFEHLETLTDTISEHELYTLPGEQLLHRLYHQEQVLLYPAHEVSFVCGCSRDKSLDALASVSNDELREILDEEGKLVMTCDYCLTDYIFTAHELGLDKADS</sequence>
<evidence type="ECO:0000256" key="4">
    <source>
        <dbReference type="ARBA" id="ARBA00023186"/>
    </source>
</evidence>
<evidence type="ECO:0000256" key="1">
    <source>
        <dbReference type="ARBA" id="ARBA00022490"/>
    </source>
</evidence>
<dbReference type="InterPro" id="IPR023212">
    <property type="entry name" value="Hsp33_helix_hairpin_bin_dom_sf"/>
</dbReference>
<dbReference type="Proteomes" id="UP000014115">
    <property type="component" value="Unassembled WGS sequence"/>
</dbReference>
<dbReference type="EMBL" id="AMRG01000003">
    <property type="protein sequence ID" value="EKE85223.1"/>
    <property type="molecule type" value="Genomic_DNA"/>
</dbReference>
<evidence type="ECO:0000256" key="6">
    <source>
        <dbReference type="HAMAP-Rule" id="MF_00117"/>
    </source>
</evidence>
<dbReference type="GO" id="GO:0042026">
    <property type="term" value="P:protein refolding"/>
    <property type="evidence" value="ECO:0007669"/>
    <property type="project" value="TreeGrafter"/>
</dbReference>
<keyword evidence="2 6" id="KW-0862">Zinc</keyword>
<keyword evidence="8" id="KW-1185">Reference proteome</keyword>
<feature type="disulfide bond" description="Redox-active" evidence="6">
    <location>
        <begin position="226"/>
        <end position="228"/>
    </location>
</feature>
<dbReference type="AlphaFoldDB" id="K2KBQ5"/>
<proteinExistence type="inferred from homology"/>
<dbReference type="NCBIfam" id="NF001033">
    <property type="entry name" value="PRK00114.1"/>
    <property type="match status" value="1"/>
</dbReference>
<keyword evidence="4 6" id="KW-0143">Chaperone</keyword>
<evidence type="ECO:0000256" key="2">
    <source>
        <dbReference type="ARBA" id="ARBA00022833"/>
    </source>
</evidence>
<comment type="subcellular location">
    <subcellularLocation>
        <location evidence="6">Cytoplasm</location>
    </subcellularLocation>
</comment>
<comment type="similarity">
    <text evidence="6">Belongs to the HSP33 family.</text>
</comment>
<protein>
    <recommendedName>
        <fullName evidence="6">33 kDa chaperonin</fullName>
    </recommendedName>
    <alternativeName>
        <fullName evidence="6">Heat shock protein 33 homolog</fullName>
        <shortName evidence="6">HSP33</shortName>
    </alternativeName>
</protein>
<keyword evidence="3 6" id="KW-1015">Disulfide bond</keyword>
<dbReference type="GO" id="GO:0005737">
    <property type="term" value="C:cytoplasm"/>
    <property type="evidence" value="ECO:0007669"/>
    <property type="project" value="UniProtKB-SubCell"/>
</dbReference>
<comment type="function">
    <text evidence="6">Redox regulated molecular chaperone. Protects both thermally unfolding and oxidatively damaged proteins from irreversible aggregation. Plays an important role in the bacterial defense system toward oxidative stress.</text>
</comment>
<evidence type="ECO:0000313" key="7">
    <source>
        <dbReference type="EMBL" id="EKE85223.1"/>
    </source>
</evidence>
<dbReference type="Gene3D" id="1.10.287.480">
    <property type="entry name" value="helix hairpin bin"/>
    <property type="match status" value="1"/>
</dbReference>
<dbReference type="PANTHER" id="PTHR30111:SF1">
    <property type="entry name" value="33 KDA CHAPERONIN"/>
    <property type="match status" value="1"/>
</dbReference>
<dbReference type="CDD" id="cd00498">
    <property type="entry name" value="Hsp33"/>
    <property type="match status" value="1"/>
</dbReference>
<dbReference type="OrthoDB" id="9793753at2"/>
<dbReference type="PIRSF" id="PIRSF005261">
    <property type="entry name" value="Heat_shock_Hsp33"/>
    <property type="match status" value="1"/>
</dbReference>
<dbReference type="Gene3D" id="3.55.30.10">
    <property type="entry name" value="Hsp33 domain"/>
    <property type="match status" value="1"/>
</dbReference>
<dbReference type="Pfam" id="PF01430">
    <property type="entry name" value="HSP33"/>
    <property type="match status" value="1"/>
</dbReference>
<evidence type="ECO:0000256" key="3">
    <source>
        <dbReference type="ARBA" id="ARBA00023157"/>
    </source>
</evidence>
<dbReference type="HAMAP" id="MF_00117">
    <property type="entry name" value="HslO"/>
    <property type="match status" value="1"/>
</dbReference>
<dbReference type="eggNOG" id="COG1281">
    <property type="taxonomic scope" value="Bacteria"/>
</dbReference>
<organism evidence="7 8">
    <name type="scientific">Idiomarina xiamenensis 10-D-4</name>
    <dbReference type="NCBI Taxonomy" id="740709"/>
    <lineage>
        <taxon>Bacteria</taxon>
        <taxon>Pseudomonadati</taxon>
        <taxon>Pseudomonadota</taxon>
        <taxon>Gammaproteobacteria</taxon>
        <taxon>Alteromonadales</taxon>
        <taxon>Idiomarinaceae</taxon>
        <taxon>Idiomarina</taxon>
    </lineage>
</organism>
<dbReference type="SUPFAM" id="SSF118352">
    <property type="entry name" value="HSP33 redox switch-like"/>
    <property type="match status" value="1"/>
</dbReference>
<accession>K2KBQ5</accession>
<dbReference type="GO" id="GO:0044183">
    <property type="term" value="F:protein folding chaperone"/>
    <property type="evidence" value="ECO:0007669"/>
    <property type="project" value="TreeGrafter"/>
</dbReference>
<dbReference type="PATRIC" id="fig|740709.3.peg.548"/>
<dbReference type="Gene3D" id="3.90.1280.10">
    <property type="entry name" value="HSP33 redox switch-like"/>
    <property type="match status" value="1"/>
</dbReference>
<evidence type="ECO:0000256" key="5">
    <source>
        <dbReference type="ARBA" id="ARBA00023284"/>
    </source>
</evidence>
<dbReference type="RefSeq" id="WP_008487575.1">
    <property type="nucleotide sequence ID" value="NZ_AMRG01000003.1"/>
</dbReference>
<dbReference type="STRING" id="740709.A10D4_02725"/>
<dbReference type="InterPro" id="IPR016154">
    <property type="entry name" value="Heat_shock_Hsp33_C"/>
</dbReference>
<feature type="disulfide bond" description="Redox-active" evidence="6">
    <location>
        <begin position="259"/>
        <end position="262"/>
    </location>
</feature>
<keyword evidence="1 6" id="KW-0963">Cytoplasm</keyword>
<dbReference type="InterPro" id="IPR016153">
    <property type="entry name" value="Heat_shock_Hsp33_N"/>
</dbReference>
<dbReference type="GO" id="GO:0051082">
    <property type="term" value="F:unfolded protein binding"/>
    <property type="evidence" value="ECO:0007669"/>
    <property type="project" value="UniProtKB-UniRule"/>
</dbReference>
<dbReference type="PANTHER" id="PTHR30111">
    <property type="entry name" value="33 KDA CHAPERONIN"/>
    <property type="match status" value="1"/>
</dbReference>
<comment type="caution">
    <text evidence="7">The sequence shown here is derived from an EMBL/GenBank/DDBJ whole genome shotgun (WGS) entry which is preliminary data.</text>
</comment>
<gene>
    <name evidence="6 7" type="primary">hslO</name>
    <name evidence="7" type="ORF">A10D4_02725</name>
</gene>
<comment type="PTM">
    <text evidence="6">Under oxidizing conditions two disulfide bonds are formed involving the reactive cysteines. Under reducing conditions zinc is bound to the reactive cysteines and the protein is inactive.</text>
</comment>
<name>K2KBQ5_9GAMM</name>
<evidence type="ECO:0000313" key="8">
    <source>
        <dbReference type="Proteomes" id="UP000014115"/>
    </source>
</evidence>
<reference evidence="7 8" key="1">
    <citation type="journal article" date="2012" name="J. Bacteriol.">
        <title>Genome Sequence of Idiomarina xiamenensis Type Strain 10-D-4.</title>
        <authorList>
            <person name="Lai Q."/>
            <person name="Wang L."/>
            <person name="Wang W."/>
            <person name="Shao Z."/>
        </authorList>
    </citation>
    <scope>NUCLEOTIDE SEQUENCE [LARGE SCALE GENOMIC DNA]</scope>
    <source>
        <strain evidence="7 8">10-D-4</strain>
    </source>
</reference>
<dbReference type="InterPro" id="IPR000397">
    <property type="entry name" value="Heat_shock_Hsp33"/>
</dbReference>